<evidence type="ECO:0000313" key="4">
    <source>
        <dbReference type="Proteomes" id="UP000319829"/>
    </source>
</evidence>
<evidence type="ECO:0000313" key="3">
    <source>
        <dbReference type="EMBL" id="TMQ52464.1"/>
    </source>
</evidence>
<dbReference type="SUPFAM" id="SSF49373">
    <property type="entry name" value="Invasin/intimin cell-adhesion fragments"/>
    <property type="match status" value="1"/>
</dbReference>
<feature type="region of interest" description="Disordered" evidence="1">
    <location>
        <begin position="499"/>
        <end position="518"/>
    </location>
</feature>
<dbReference type="Gene3D" id="2.60.40.4070">
    <property type="match status" value="1"/>
</dbReference>
<dbReference type="AlphaFoldDB" id="A0A538SM60"/>
<evidence type="ECO:0000259" key="2">
    <source>
        <dbReference type="Pfam" id="PF13860"/>
    </source>
</evidence>
<dbReference type="InterPro" id="IPR013783">
    <property type="entry name" value="Ig-like_fold"/>
</dbReference>
<evidence type="ECO:0000256" key="1">
    <source>
        <dbReference type="SAM" id="MobiDB-lite"/>
    </source>
</evidence>
<feature type="compositionally biased region" description="Low complexity" evidence="1">
    <location>
        <begin position="501"/>
        <end position="512"/>
    </location>
</feature>
<dbReference type="InterPro" id="IPR008964">
    <property type="entry name" value="Invasin/intimin_cell_adhesion"/>
</dbReference>
<dbReference type="InterPro" id="IPR025965">
    <property type="entry name" value="FlgD/Vpr_Ig-like"/>
</dbReference>
<sequence length="1017" mass="105613">MDSPADAEHRTNVRRRLDVRQAFRAARAGAWLALICAALNAAPALAGPYSRLQVLLPGETAAPGTGSGKTGSPRAQVAGIPFDITVRACDNTWTLVTSISNSIQITSSDASATLPQPAQLQSGVRTFTVTLNAGGSFNFLAHDQTDNTIPDGVSATTACQVLASFTFESISQKHKYAGVPDATTLTARDPNGNVVTGYTGPAGLKEITSFGEGRVSPTQVTLTNGVWQGNLTMFRADETSINRGNVNKYAYDLNNPAKNGSSDPFIVHPGNFSKVQIIVPGLTPLPGSVSGYTGSPATQAVGTGFAVSVYATDAYWNPVVSADNVRATATGSYTASPTQGVLSNGFRQFTVTLNTVGSQTVTASDLTNGSISSTTSPPIQVLSSAPTGFAFVTITSPQTAGVSASVTINAVDSGGNLVPGYTGDAILTANTGVGSISPEQVTFTAGTWTGPVTFKGAGGAVALTCADYSAPPKTGTSNNFVVNPGPLYGLQVLLPGESARGGTATGKTGTPTDQSAGNPFTMTVRAVDRYWNLVSGVNDRIVLTSTDVFAWMPSDTVLVNGQCLIPTQLHKSGYQTITDRDSTNALIQPNTSSQVLVVGGTFARVLILAPGEINAPGMVNGRAGTATDQSINYSFTVTILATDQWWNPVGGVTDVMHLTSGDPLAQLPPDQVMVDGVAQMSLRLSTGGFQQIGVSDVTNPSKTGSTTQVRAISSGFHLEAAVSPSSARAGEPFTLTVKVTNDAGSVIQEINSFVTVQVKNASTQAPGQGNLLTTQFQLLQGQRAVSETYTFAEPIIIVAHDDAGNAPATSNVITITPGQPTSIRLSSNPSWVGGFRHAAITARVVDDFENGVVGEPMSFSLLSGTGTLSATDSMSDATGYARADFLSPRNPETDRIRATSNGLVMDLDLQVAFVDPSAAVGTAYSFPNPFHPPTQPATIAWKITDNANVTLRVYSQTGNLVLKKEFPSGSQGGQLGLNQFVWDGKNGKGELVSSGGYVVMIEAQGTGVIRRKIAVVR</sequence>
<accession>A0A538SM60</accession>
<proteinExistence type="predicted"/>
<gene>
    <name evidence="3" type="ORF">E6K74_12275</name>
</gene>
<organism evidence="3 4">
    <name type="scientific">Eiseniibacteriota bacterium</name>
    <dbReference type="NCBI Taxonomy" id="2212470"/>
    <lineage>
        <taxon>Bacteria</taxon>
        <taxon>Candidatus Eiseniibacteriota</taxon>
    </lineage>
</organism>
<dbReference type="EMBL" id="VBOU01000099">
    <property type="protein sequence ID" value="TMQ52464.1"/>
    <property type="molecule type" value="Genomic_DNA"/>
</dbReference>
<protein>
    <recommendedName>
        <fullName evidence="2">FlgD/Vpr Ig-like domain-containing protein</fullName>
    </recommendedName>
</protein>
<dbReference type="Pfam" id="PF13860">
    <property type="entry name" value="FlgD_ig"/>
    <property type="match status" value="1"/>
</dbReference>
<feature type="domain" description="FlgD/Vpr Ig-like" evidence="2">
    <location>
        <begin position="936"/>
        <end position="1005"/>
    </location>
</feature>
<comment type="caution">
    <text evidence="3">The sequence shown here is derived from an EMBL/GenBank/DDBJ whole genome shotgun (WGS) entry which is preliminary data.</text>
</comment>
<dbReference type="Proteomes" id="UP000319829">
    <property type="component" value="Unassembled WGS sequence"/>
</dbReference>
<name>A0A538SM60_UNCEI</name>
<dbReference type="Gene3D" id="2.60.40.10">
    <property type="entry name" value="Immunoglobulins"/>
    <property type="match status" value="1"/>
</dbReference>
<reference evidence="3 4" key="1">
    <citation type="journal article" date="2019" name="Nat. Microbiol.">
        <title>Mediterranean grassland soil C-N compound turnover is dependent on rainfall and depth, and is mediated by genomically divergent microorganisms.</title>
        <authorList>
            <person name="Diamond S."/>
            <person name="Andeer P.F."/>
            <person name="Li Z."/>
            <person name="Crits-Christoph A."/>
            <person name="Burstein D."/>
            <person name="Anantharaman K."/>
            <person name="Lane K.R."/>
            <person name="Thomas B.C."/>
            <person name="Pan C."/>
            <person name="Northen T.R."/>
            <person name="Banfield J.F."/>
        </authorList>
    </citation>
    <scope>NUCLEOTIDE SEQUENCE [LARGE SCALE GENOMIC DNA]</scope>
    <source>
        <strain evidence="3">WS_4</strain>
    </source>
</reference>